<reference evidence="2" key="1">
    <citation type="submission" date="2023-08" db="EMBL/GenBank/DDBJ databases">
        <authorList>
            <person name="Chen Y."/>
            <person name="Shah S."/>
            <person name="Dougan E. K."/>
            <person name="Thang M."/>
            <person name="Chan C."/>
        </authorList>
    </citation>
    <scope>NUCLEOTIDE SEQUENCE</scope>
</reference>
<proteinExistence type="predicted"/>
<evidence type="ECO:0000313" key="3">
    <source>
        <dbReference type="Proteomes" id="UP001178507"/>
    </source>
</evidence>
<name>A0AA36IJD3_9DINO</name>
<comment type="caution">
    <text evidence="2">The sequence shown here is derived from an EMBL/GenBank/DDBJ whole genome shotgun (WGS) entry which is preliminary data.</text>
</comment>
<accession>A0AA36IJD3</accession>
<dbReference type="AlphaFoldDB" id="A0AA36IJD3"/>
<evidence type="ECO:0000256" key="1">
    <source>
        <dbReference type="SAM" id="MobiDB-lite"/>
    </source>
</evidence>
<keyword evidence="3" id="KW-1185">Reference proteome</keyword>
<feature type="compositionally biased region" description="Low complexity" evidence="1">
    <location>
        <begin position="460"/>
        <end position="480"/>
    </location>
</feature>
<organism evidence="2 3">
    <name type="scientific">Effrenium voratum</name>
    <dbReference type="NCBI Taxonomy" id="2562239"/>
    <lineage>
        <taxon>Eukaryota</taxon>
        <taxon>Sar</taxon>
        <taxon>Alveolata</taxon>
        <taxon>Dinophyceae</taxon>
        <taxon>Suessiales</taxon>
        <taxon>Symbiodiniaceae</taxon>
        <taxon>Effrenium</taxon>
    </lineage>
</organism>
<feature type="region of interest" description="Disordered" evidence="1">
    <location>
        <begin position="460"/>
        <end position="494"/>
    </location>
</feature>
<sequence length="546" mass="59859">MDKSHKSEHALWMEKMIRGGLETMCLEHLKDESILKSHPLEDMTRHLLRYGPDQCSVADCWNIWGSAVFSYSEYTSTGLSDVPEHFQSSMDCLAKHLIRRLQEATRGLKEAANAFVLSRETDEDRAEKDHHMQLAQVSAEQLLEESKLSGPPEFWQLPEGRHKQILLELVVLEEHVRSCHQIREVEAQAEVAAQALAQHLAVAKKPWEEIDASTAMGETGSFRDTGFTTWSTGFRSNSPEVASETKASPDMLATVLAEHGSMSGACQEELEEFLADFHERRRRADNHIGLLSVMRHGQIRVRVQKISPKRWFIRIASRFAACRGVAEWICRVSLAVLAAADQAAAPAPMPDVTMGQAQLAKQMGDYYRSIYAAPGMGGAGAAMPAGASAAQSTQGAASMPAQPAVGGMYGSYAPMGAQVGQTYDGAFGGSPAQVQAQQAQLANEMGKFYRSQFVPPGMEQQIAAQQAAQAQQQAAQQAPPAQAPKEKHAKESKPEVFLAETGATATTAPVPMKAENCTTMDELKAWYKARIDTLKKYDWLMQRGAV</sequence>
<protein>
    <submittedName>
        <fullName evidence="2">Uncharacterized protein</fullName>
    </submittedName>
</protein>
<evidence type="ECO:0000313" key="2">
    <source>
        <dbReference type="EMBL" id="CAJ1388385.1"/>
    </source>
</evidence>
<dbReference type="EMBL" id="CAUJNA010001680">
    <property type="protein sequence ID" value="CAJ1388385.1"/>
    <property type="molecule type" value="Genomic_DNA"/>
</dbReference>
<feature type="compositionally biased region" description="Basic and acidic residues" evidence="1">
    <location>
        <begin position="484"/>
        <end position="494"/>
    </location>
</feature>
<gene>
    <name evidence="2" type="ORF">EVOR1521_LOCUS14268</name>
</gene>
<dbReference type="Proteomes" id="UP001178507">
    <property type="component" value="Unassembled WGS sequence"/>
</dbReference>